<proteinExistence type="predicted"/>
<reference evidence="2" key="2">
    <citation type="submission" date="2015-03" db="EMBL/GenBank/DDBJ databases">
        <title>Genome sequence of Pseudoalteromonas citrea.</title>
        <authorList>
            <person name="Xie B.-B."/>
            <person name="Rong J.-C."/>
            <person name="Qin Q.-L."/>
            <person name="Zhang Y.-Z."/>
        </authorList>
    </citation>
    <scope>NUCLEOTIDE SEQUENCE</scope>
    <source>
        <strain evidence="2">DSM 8771</strain>
    </source>
</reference>
<comment type="caution">
    <text evidence="2">The sequence shown here is derived from an EMBL/GenBank/DDBJ whole genome shotgun (WGS) entry which is preliminary data.</text>
</comment>
<evidence type="ECO:0000256" key="1">
    <source>
        <dbReference type="SAM" id="Phobius"/>
    </source>
</evidence>
<name>A0AAD4AHD0_9GAMM</name>
<keyword evidence="1" id="KW-0812">Transmembrane</keyword>
<dbReference type="AlphaFoldDB" id="A0AAD4AHD0"/>
<keyword evidence="1" id="KW-0472">Membrane</keyword>
<evidence type="ECO:0000313" key="3">
    <source>
        <dbReference type="Proteomes" id="UP000016487"/>
    </source>
</evidence>
<dbReference type="Proteomes" id="UP000016487">
    <property type="component" value="Unassembled WGS sequence"/>
</dbReference>
<organism evidence="2 3">
    <name type="scientific">Pseudoalteromonas citrea</name>
    <dbReference type="NCBI Taxonomy" id="43655"/>
    <lineage>
        <taxon>Bacteria</taxon>
        <taxon>Pseudomonadati</taxon>
        <taxon>Pseudomonadota</taxon>
        <taxon>Gammaproteobacteria</taxon>
        <taxon>Alteromonadales</taxon>
        <taxon>Pseudoalteromonadaceae</taxon>
        <taxon>Pseudoalteromonas</taxon>
    </lineage>
</organism>
<reference evidence="2" key="1">
    <citation type="journal article" date="2012" name="J. Bacteriol.">
        <title>Genome sequences of type strains of seven species of the marine bacterium Pseudoalteromonas.</title>
        <authorList>
            <person name="Xie B.B."/>
            <person name="Shu Y.L."/>
            <person name="Qin Q.L."/>
            <person name="Rong J.C."/>
            <person name="Zhang X.Y."/>
            <person name="Chen X.L."/>
            <person name="Shi M."/>
            <person name="He H.L."/>
            <person name="Zhou B.C."/>
            <person name="Zhang Y.Z."/>
        </authorList>
    </citation>
    <scope>NUCLEOTIDE SEQUENCE</scope>
    <source>
        <strain evidence="2">DSM 8771</strain>
    </source>
</reference>
<protein>
    <submittedName>
        <fullName evidence="2">Uncharacterized protein</fullName>
    </submittedName>
</protein>
<sequence length="45" mass="4882">MVLGIQDQQVVFGIIGLLCLSVAISTIPKFEKKIATWLAAIKIPN</sequence>
<evidence type="ECO:0000313" key="2">
    <source>
        <dbReference type="EMBL" id="KAF7769696.1"/>
    </source>
</evidence>
<keyword evidence="1" id="KW-1133">Transmembrane helix</keyword>
<gene>
    <name evidence="2" type="ORF">PCIT_a2581</name>
</gene>
<feature type="transmembrane region" description="Helical" evidence="1">
    <location>
        <begin position="12"/>
        <end position="30"/>
    </location>
</feature>
<dbReference type="EMBL" id="AHBZ03000021">
    <property type="protein sequence ID" value="KAF7769696.1"/>
    <property type="molecule type" value="Genomic_DNA"/>
</dbReference>
<accession>A0AAD4AHD0</accession>